<reference evidence="2" key="1">
    <citation type="journal article" date="2008" name="Nat. Genet.">
        <title>The Pristionchus pacificus genome provides a unique perspective on nematode lifestyle and parasitism.</title>
        <authorList>
            <person name="Dieterich C."/>
            <person name="Clifton S.W."/>
            <person name="Schuster L.N."/>
            <person name="Chinwalla A."/>
            <person name="Delehaunty K."/>
            <person name="Dinkelacker I."/>
            <person name="Fulton L."/>
            <person name="Fulton R."/>
            <person name="Godfrey J."/>
            <person name="Minx P."/>
            <person name="Mitreva M."/>
            <person name="Roeseler W."/>
            <person name="Tian H."/>
            <person name="Witte H."/>
            <person name="Yang S.P."/>
            <person name="Wilson R.K."/>
            <person name="Sommer R.J."/>
        </authorList>
    </citation>
    <scope>NUCLEOTIDE SEQUENCE [LARGE SCALE GENOMIC DNA]</scope>
    <source>
        <strain evidence="2">PS312</strain>
    </source>
</reference>
<dbReference type="EnsemblMetazoa" id="PPA11028.1">
    <property type="protein sequence ID" value="PPA11028.1"/>
    <property type="gene ID" value="WBGene00100582"/>
</dbReference>
<dbReference type="Proteomes" id="UP000005239">
    <property type="component" value="Unassembled WGS sequence"/>
</dbReference>
<keyword evidence="2" id="KW-1185">Reference proteome</keyword>
<organism evidence="1 2">
    <name type="scientific">Pristionchus pacificus</name>
    <name type="common">Parasitic nematode worm</name>
    <dbReference type="NCBI Taxonomy" id="54126"/>
    <lineage>
        <taxon>Eukaryota</taxon>
        <taxon>Metazoa</taxon>
        <taxon>Ecdysozoa</taxon>
        <taxon>Nematoda</taxon>
        <taxon>Chromadorea</taxon>
        <taxon>Rhabditida</taxon>
        <taxon>Rhabditina</taxon>
        <taxon>Diplogasteromorpha</taxon>
        <taxon>Diplogasteroidea</taxon>
        <taxon>Neodiplogasteridae</taxon>
        <taxon>Pristionchus</taxon>
    </lineage>
</organism>
<dbReference type="PANTHER" id="PTHR34851">
    <property type="entry name" value="PROTEIN CBG05235-RELATED"/>
    <property type="match status" value="1"/>
</dbReference>
<accession>A0A2A6C2U5</accession>
<name>A0A2A6C2U5_PRIPA</name>
<dbReference type="PANTHER" id="PTHR34851:SF5">
    <property type="entry name" value="MARVEL DOMAIN-CONTAINING PROTEIN"/>
    <property type="match status" value="1"/>
</dbReference>
<protein>
    <submittedName>
        <fullName evidence="1">Uncharacterized protein</fullName>
    </submittedName>
</protein>
<proteinExistence type="predicted"/>
<dbReference type="AlphaFoldDB" id="A0A2A6C2U5"/>
<accession>A0A8R1U8I9</accession>
<reference evidence="1" key="2">
    <citation type="submission" date="2022-06" db="UniProtKB">
        <authorList>
            <consortium name="EnsemblMetazoa"/>
        </authorList>
    </citation>
    <scope>IDENTIFICATION</scope>
    <source>
        <strain evidence="1">PS312</strain>
    </source>
</reference>
<sequence length="211" mass="23556">MKEEKCCCGLFTITTAAKIILWLTVLGGIVHAATPSILNLSLSAMLFMKVAMIVAVLCSILAIIGIYKDAPKLMKPIIVFYVIVQVFLLLEIFYSIAAAIFPSIPLPEAIKDFQDEYELHLHSVEDKAKNIFQSIALAMLIINIILYAISLRVLIILIKCFFSIKSKRYQPVPSIYRMPPRPTLPLVVKKNEDNKLTGSQTPETAIEMSNV</sequence>
<evidence type="ECO:0000313" key="2">
    <source>
        <dbReference type="Proteomes" id="UP000005239"/>
    </source>
</evidence>
<gene>
    <name evidence="1" type="primary">WBGene00100582</name>
</gene>
<evidence type="ECO:0000313" key="1">
    <source>
        <dbReference type="EnsemblMetazoa" id="PPA11028.1"/>
    </source>
</evidence>